<protein>
    <submittedName>
        <fullName evidence="3">Telomerase protein component 1</fullName>
    </submittedName>
</protein>
<name>A0A8X6N736_NEPPI</name>
<keyword evidence="4" id="KW-1185">Reference proteome</keyword>
<evidence type="ECO:0000256" key="1">
    <source>
        <dbReference type="SAM" id="MobiDB-lite"/>
    </source>
</evidence>
<feature type="domain" description="TROVE" evidence="2">
    <location>
        <begin position="300"/>
        <end position="661"/>
    </location>
</feature>
<proteinExistence type="predicted"/>
<dbReference type="Proteomes" id="UP000887013">
    <property type="component" value="Unassembled WGS sequence"/>
</dbReference>
<comment type="caution">
    <text evidence="3">The sequence shown here is derived from an EMBL/GenBank/DDBJ whole genome shotgun (WGS) entry which is preliminary data.</text>
</comment>
<gene>
    <name evidence="3" type="primary">Tep1</name>
    <name evidence="3" type="ORF">NPIL_300201</name>
</gene>
<dbReference type="OrthoDB" id="6433949at2759"/>
<dbReference type="EMBL" id="BMAW01101096">
    <property type="protein sequence ID" value="GFS98075.1"/>
    <property type="molecule type" value="Genomic_DNA"/>
</dbReference>
<feature type="compositionally biased region" description="Basic residues" evidence="1">
    <location>
        <begin position="103"/>
        <end position="119"/>
    </location>
</feature>
<dbReference type="AlphaFoldDB" id="A0A8X6N736"/>
<dbReference type="InterPro" id="IPR008858">
    <property type="entry name" value="TROVE_dom"/>
</dbReference>
<reference evidence="3" key="1">
    <citation type="submission" date="2020-08" db="EMBL/GenBank/DDBJ databases">
        <title>Multicomponent nature underlies the extraordinary mechanical properties of spider dragline silk.</title>
        <authorList>
            <person name="Kono N."/>
            <person name="Nakamura H."/>
            <person name="Mori M."/>
            <person name="Yoshida Y."/>
            <person name="Ohtoshi R."/>
            <person name="Malay A.D."/>
            <person name="Moran D.A.P."/>
            <person name="Tomita M."/>
            <person name="Numata K."/>
            <person name="Arakawa K."/>
        </authorList>
    </citation>
    <scope>NUCLEOTIDE SEQUENCE</scope>
</reference>
<evidence type="ECO:0000313" key="3">
    <source>
        <dbReference type="EMBL" id="GFS98075.1"/>
    </source>
</evidence>
<dbReference type="GO" id="GO:0005697">
    <property type="term" value="C:telomerase holoenzyme complex"/>
    <property type="evidence" value="ECO:0007669"/>
    <property type="project" value="TreeGrafter"/>
</dbReference>
<dbReference type="PANTHER" id="PTHR44791:SF1">
    <property type="entry name" value="TELOMERASE PROTEIN COMPONENT 1"/>
    <property type="match status" value="1"/>
</dbReference>
<dbReference type="Pfam" id="PF05731">
    <property type="entry name" value="TROVE"/>
    <property type="match status" value="2"/>
</dbReference>
<evidence type="ECO:0000259" key="2">
    <source>
        <dbReference type="PROSITE" id="PS50988"/>
    </source>
</evidence>
<dbReference type="GO" id="GO:0070034">
    <property type="term" value="F:telomerase RNA binding"/>
    <property type="evidence" value="ECO:0007669"/>
    <property type="project" value="TreeGrafter"/>
</dbReference>
<feature type="region of interest" description="Disordered" evidence="1">
    <location>
        <begin position="136"/>
        <end position="159"/>
    </location>
</feature>
<dbReference type="InterPro" id="IPR052652">
    <property type="entry name" value="Telomerase_Complex_Comp"/>
</dbReference>
<sequence length="808" mass="92247">MNSTECFKKHYESCRMEIVKTNRLVMMAEMATENIFLKETPLTCTKNKFLESEFYEKWCPSLTGMKRKLDSTVKENALLSTKNKFLKTTSDSNENSLSEKLLRSNKKKKKRHAKRPHISVHYRRAPMSDFVESYDAADSAGSRSRSRSRGSVSEDESVFDLESENLGSGLRGGFLEDDRHVSLFSSNSQNYLEKFSLGSTAAQIAPSAVFGSPAGPPIAQTAVFGSCAAAPKTALFGSSPAPPPGAGFYRSSIRALAKKSLRTLNQFNNVEAKDISEMPVYSFDSTEEYKRETYESFSFVNIEANNLQIDRVRRIKSTKMQFLNIASMALIYNANLKNDGDEYRKSLLKYADDVMGFDPEFILKVALFSRQELNIRSASNFLLSYAAYCQNTRPYLIKYFKSCIRLPSDWIEVADFYLTFKDSRLKDKSLPSVLKKAMAKSFSKFDEYQLAKYNRVKKAPGYTLKQLIRLIHLKSPANEIMCLLGKKYPETAEVFRKSGLPGIWDHKKAGQRMKLPIPETWETQISAHGNKACIWEKLLDNGKLPYMAMLRNLRNLIVSGISQKHHDKVLKQLENKIAVKNSRQSPLQFYEAFKVLTGIENIHNGNYRHWRSRDGLWKMEVLEKLVEKIQAVSLSLVKSYKRAVSAALEISTLHNLEPIPGKSLVICDIVLPSALDDKKIEKMFNLCIMMGLMCLKACEDCKMNVIYGSTTKNVLLKEDCSFLDSLESICLEYESFSVTKDGLTSSVDALKRTLEYYLKQNVILREKGKQRNFVRRRVRFQIFLKRLVLKCSNYFTENSDVQTLRMLI</sequence>
<dbReference type="InterPro" id="IPR037214">
    <property type="entry name" value="TROVE_dom_sf"/>
</dbReference>
<evidence type="ECO:0000313" key="4">
    <source>
        <dbReference type="Proteomes" id="UP000887013"/>
    </source>
</evidence>
<organism evidence="3 4">
    <name type="scientific">Nephila pilipes</name>
    <name type="common">Giant wood spider</name>
    <name type="synonym">Nephila maculata</name>
    <dbReference type="NCBI Taxonomy" id="299642"/>
    <lineage>
        <taxon>Eukaryota</taxon>
        <taxon>Metazoa</taxon>
        <taxon>Ecdysozoa</taxon>
        <taxon>Arthropoda</taxon>
        <taxon>Chelicerata</taxon>
        <taxon>Arachnida</taxon>
        <taxon>Araneae</taxon>
        <taxon>Araneomorphae</taxon>
        <taxon>Entelegynae</taxon>
        <taxon>Araneoidea</taxon>
        <taxon>Nephilidae</taxon>
        <taxon>Nephila</taxon>
    </lineage>
</organism>
<dbReference type="GO" id="GO:0000722">
    <property type="term" value="P:telomere maintenance via recombination"/>
    <property type="evidence" value="ECO:0007669"/>
    <property type="project" value="TreeGrafter"/>
</dbReference>
<dbReference type="SUPFAM" id="SSF140864">
    <property type="entry name" value="TROVE domain-like"/>
    <property type="match status" value="1"/>
</dbReference>
<dbReference type="PROSITE" id="PS50988">
    <property type="entry name" value="TROVE"/>
    <property type="match status" value="1"/>
</dbReference>
<dbReference type="PANTHER" id="PTHR44791">
    <property type="entry name" value="TELOMERASE PROTEIN COMPONENT 1 TEP1"/>
    <property type="match status" value="1"/>
</dbReference>
<feature type="region of interest" description="Disordered" evidence="1">
    <location>
        <begin position="96"/>
        <end position="119"/>
    </location>
</feature>
<accession>A0A8X6N736</accession>
<dbReference type="GO" id="GO:0003720">
    <property type="term" value="F:telomerase activity"/>
    <property type="evidence" value="ECO:0007669"/>
    <property type="project" value="TreeGrafter"/>
</dbReference>